<keyword evidence="9" id="KW-1185">Reference proteome</keyword>
<dbReference type="PANTHER" id="PTHR18898:SF2">
    <property type="entry name" value="NUCLEOPROTEIN TPR"/>
    <property type="match status" value="1"/>
</dbReference>
<evidence type="ECO:0000259" key="6">
    <source>
        <dbReference type="Pfam" id="PF07926"/>
    </source>
</evidence>
<feature type="region of interest" description="Disordered" evidence="5">
    <location>
        <begin position="1953"/>
        <end position="1977"/>
    </location>
</feature>
<feature type="compositionally biased region" description="Basic and acidic residues" evidence="5">
    <location>
        <begin position="1824"/>
        <end position="1837"/>
    </location>
</feature>
<feature type="compositionally biased region" description="Polar residues" evidence="5">
    <location>
        <begin position="692"/>
        <end position="714"/>
    </location>
</feature>
<feature type="coiled-coil region" evidence="4">
    <location>
        <begin position="1292"/>
        <end position="1319"/>
    </location>
</feature>
<feature type="region of interest" description="Disordered" evidence="5">
    <location>
        <begin position="2107"/>
        <end position="2151"/>
    </location>
</feature>
<feature type="coiled-coil region" evidence="4">
    <location>
        <begin position="276"/>
        <end position="332"/>
    </location>
</feature>
<dbReference type="Pfam" id="PF25785">
    <property type="entry name" value="TPR"/>
    <property type="match status" value="1"/>
</dbReference>
<gene>
    <name evidence="8" type="ORF">AYI69_g6707</name>
</gene>
<feature type="coiled-coil region" evidence="4">
    <location>
        <begin position="974"/>
        <end position="1001"/>
    </location>
</feature>
<feature type="coiled-coil region" evidence="4">
    <location>
        <begin position="1677"/>
        <end position="1714"/>
    </location>
</feature>
<proteinExistence type="predicted"/>
<feature type="coiled-coil region" evidence="4">
    <location>
        <begin position="886"/>
        <end position="914"/>
    </location>
</feature>
<feature type="compositionally biased region" description="Polar residues" evidence="5">
    <location>
        <begin position="1619"/>
        <end position="1637"/>
    </location>
</feature>
<dbReference type="OrthoDB" id="343070at2759"/>
<keyword evidence="2 4" id="KW-0175">Coiled coil</keyword>
<evidence type="ECO:0000256" key="3">
    <source>
        <dbReference type="ARBA" id="ARBA00023242"/>
    </source>
</evidence>
<evidence type="ECO:0000259" key="7">
    <source>
        <dbReference type="Pfam" id="PF25785"/>
    </source>
</evidence>
<dbReference type="InterPro" id="IPR057974">
    <property type="entry name" value="NUA/TPR/MLP1-2-like_dom"/>
</dbReference>
<dbReference type="Pfam" id="PF07926">
    <property type="entry name" value="TPR_MLP1_2"/>
    <property type="match status" value="1"/>
</dbReference>
<name>A0A1R1XXE9_9FUNG</name>
<protein>
    <submittedName>
        <fullName evidence="8">Nucleoporin</fullName>
    </submittedName>
</protein>
<feature type="coiled-coil region" evidence="4">
    <location>
        <begin position="749"/>
        <end position="839"/>
    </location>
</feature>
<accession>A0A1R1XXE9</accession>
<feature type="region of interest" description="Disordered" evidence="5">
    <location>
        <begin position="1818"/>
        <end position="1845"/>
    </location>
</feature>
<feature type="coiled-coil region" evidence="4">
    <location>
        <begin position="108"/>
        <end position="247"/>
    </location>
</feature>
<evidence type="ECO:0000256" key="2">
    <source>
        <dbReference type="ARBA" id="ARBA00023054"/>
    </source>
</evidence>
<dbReference type="InterPro" id="IPR012929">
    <property type="entry name" value="Nucleoprot-TPR/MLP1-2_dom"/>
</dbReference>
<comment type="subcellular location">
    <subcellularLocation>
        <location evidence="1">Nucleus</location>
    </subcellularLocation>
</comment>
<feature type="coiled-coil region" evidence="4">
    <location>
        <begin position="617"/>
        <end position="684"/>
    </location>
</feature>
<dbReference type="GO" id="GO:0006606">
    <property type="term" value="P:protein import into nucleus"/>
    <property type="evidence" value="ECO:0007669"/>
    <property type="project" value="InterPro"/>
</dbReference>
<feature type="compositionally biased region" description="Basic and acidic residues" evidence="5">
    <location>
        <begin position="1968"/>
        <end position="1977"/>
    </location>
</feature>
<dbReference type="GO" id="GO:0006406">
    <property type="term" value="P:mRNA export from nucleus"/>
    <property type="evidence" value="ECO:0007669"/>
    <property type="project" value="TreeGrafter"/>
</dbReference>
<feature type="compositionally biased region" description="Polar residues" evidence="5">
    <location>
        <begin position="2179"/>
        <end position="2188"/>
    </location>
</feature>
<feature type="coiled-coil region" evidence="4">
    <location>
        <begin position="368"/>
        <end position="427"/>
    </location>
</feature>
<organism evidence="8 9">
    <name type="scientific">Smittium culicis</name>
    <dbReference type="NCBI Taxonomy" id="133412"/>
    <lineage>
        <taxon>Eukaryota</taxon>
        <taxon>Fungi</taxon>
        <taxon>Fungi incertae sedis</taxon>
        <taxon>Zoopagomycota</taxon>
        <taxon>Kickxellomycotina</taxon>
        <taxon>Harpellomycetes</taxon>
        <taxon>Harpellales</taxon>
        <taxon>Legeriomycetaceae</taxon>
        <taxon>Smittium</taxon>
    </lineage>
</organism>
<feature type="coiled-coil region" evidence="4">
    <location>
        <begin position="469"/>
        <end position="580"/>
    </location>
</feature>
<evidence type="ECO:0000313" key="9">
    <source>
        <dbReference type="Proteomes" id="UP000187429"/>
    </source>
</evidence>
<dbReference type="PANTHER" id="PTHR18898">
    <property type="entry name" value="NUCLEOPROTEIN TPR-RELATED"/>
    <property type="match status" value="1"/>
</dbReference>
<feature type="region of interest" description="Disordered" evidence="5">
    <location>
        <begin position="2165"/>
        <end position="2200"/>
    </location>
</feature>
<feature type="domain" description="Nucleoprotein TPR/MLP1-2" evidence="6">
    <location>
        <begin position="1107"/>
        <end position="1232"/>
    </location>
</feature>
<comment type="caution">
    <text evidence="8">The sequence shown here is derived from an EMBL/GenBank/DDBJ whole genome shotgun (WGS) entry which is preliminary data.</text>
</comment>
<evidence type="ECO:0000313" key="8">
    <source>
        <dbReference type="EMBL" id="OMJ19234.1"/>
    </source>
</evidence>
<feature type="region of interest" description="Disordered" evidence="5">
    <location>
        <begin position="1613"/>
        <end position="1648"/>
    </location>
</feature>
<dbReference type="EMBL" id="LSSM01003062">
    <property type="protein sequence ID" value="OMJ19234.1"/>
    <property type="molecule type" value="Genomic_DNA"/>
</dbReference>
<reference evidence="9" key="1">
    <citation type="submission" date="2017-01" db="EMBL/GenBank/DDBJ databases">
        <authorList>
            <person name="Wang Y."/>
            <person name="White M."/>
            <person name="Kvist S."/>
            <person name="Moncalvo J.-M."/>
        </authorList>
    </citation>
    <scope>NUCLEOTIDE SEQUENCE [LARGE SCALE GENOMIC DNA]</scope>
    <source>
        <strain evidence="9">ID-206-W2</strain>
    </source>
</reference>
<feature type="coiled-coil region" evidence="4">
    <location>
        <begin position="1170"/>
        <end position="1229"/>
    </location>
</feature>
<dbReference type="GO" id="GO:0005643">
    <property type="term" value="C:nuclear pore"/>
    <property type="evidence" value="ECO:0007669"/>
    <property type="project" value="TreeGrafter"/>
</dbReference>
<feature type="coiled-coil region" evidence="4">
    <location>
        <begin position="1358"/>
        <end position="1392"/>
    </location>
</feature>
<evidence type="ECO:0000256" key="5">
    <source>
        <dbReference type="SAM" id="MobiDB-lite"/>
    </source>
</evidence>
<sequence>MTSIASSLPNTGLKLSQNDICELEKVSDFATLNENSFYSDLLKVPETSIELIKLFISENCTNSNKIDQTIISGVRNYEISLSFKAILANLQSLSRDSQKSNPSSQITNSSYEDAKAEWKLEKTELEQVIHETETKYSIYKNKCESFKDEINSLKITISEQNSKLSNLDSTNKELSSKLQVLSSKKNDSDNLMSDIKEEKQNLMIQLSERRSEIDSYKNKIESYKKFEAELRTKIVEMEQKIEQYRSSQDVFDVKEHVMQQSIEISKSQVLSLTKELNETHKQLQDIKRSYSKLKSENEAKLDKISNELNLYIDQFTHAKSDLESTREKLRIQSSKSSSLNQALLDQEDHFKAEMSAQKKLTHAWEQSANEAKKRLSDLDSELLRLESNQNDIRNSNMENIKNLEKELTEMKKKSEFFEDKYKVTEEQLYELRRLVSESDVQSGLLSPSSKVSASMFRQNVSLPQLWSQNMELVDMLEAEKEEKSRLESTLQEMLNELEERAPIIEAEREAFREQQEELAQALKIQNTLEDKVNALSNQIESKNDTILENSKEIKSLTLESKDLSRQVSKLLRTINELRNTNSSTNHTSYQNEDVQNNNNQADIHSIISKELVTFSDIQEMQSQNQRLLRSIRELAEKVEEEEKKNRREWEESESQAVQAAHDTIEQLAAKVRTLQSRISVLEKGNEIDSDIIKSTSRDNNSQSSDFTPKLNSEISGAADLNGNIGEKSLDNNGISEQFEAYRVESQITCDQLREDVDSYRKNQSELKVSLGQLQAKYELLEQQLSQLNQDYLSRGRELDHLTNNNNRLMSQVEAYEAQMDKLNSSIQESNEKTESVSRELTIVSIERDVLKKSESQWLEDMERWKKDRDGLTSILQSTTRMREEWREMSENQVAEVKERLLKSEENVLNEKRNAEKWEGLWRSVEHQKNAIVNDLQSKLDLLSAQATEMQGVLNNKDLEILNLSANIKDMGQKNSLLQAELDSINLRLKEEEHQVKMIKQTDLPESVNLLLKDAANKHRSELEKVLKKSQVWEQRAAMFKEMADGLEHSLNDLKKTYDDYKSQTIREIDELKAKCTEFSESESVKSSKISDLESKLNGLQNVYESTLASLEKSKNTSVESEKSYNAMINQLKSSLESQLVISKEKQDLYERELVSHAKDIETTLSIRSQVENLNEQIRAVKADLTSVSKEKLELEEILKNEKSRFENMLSALESRSKQLERQNEVLLSNLETSSTRAIIDDMKNTSSKLSNIENNETSAINATNNSLGEVISFQRHERDLAIAKAESLSLEVSRYKQLYERTQKSMDEARIELAKLTSEYQIDDNGDTSAGGPIRLTESQHAEWRQKLQESTLLRESNTILRQQLENTKNKVKNLEEEISKQKEEFNIVNENQVSLSAELDVRRQEINILEESNLRWQKRHEQILAKYERIDPEEHESLKKQVSSLSSKNSELSTKLDEELRSSQSKIQERVNAIRTELDSKLISFRKMASEKEIALNKQINELKNSLKVTGATISNQASQIQLANKQIESFKKILSERDLKEQDLLNSLEKAKHTIDKLNSDLEESEKTMQAKIGKNLTWKTRFDLLRKQSLEKLSNRSEKINELRETIKELTGSYPEESNSSTVDSNNISQQNPTEESSNSEINSEIDTNSKNEQLNIESDSGSNPKNSFNSQDLNKLNLELISLKSELQSLQNLNNELKIENEKAKALLSSQMIKPGPVEGLSEHTSATVEITPIITKHQLLISSNDNNGLLETQEKVHDTNLISEYQVLLEKYNYLQKEAETLSTNVSKNDTYIKSLEQEKDILMQKYISAQAENPLNSRNKDDQNLESKSEYSDPASKTPKDQILDIDSVVEKVCAPVEIGYEDQLKKVNEENLSLIEQVKTLEEKLKNLDSLYNKDKQAWADEKLQLRADLEKSRSLYEKLKSRALVHFNKASELSKKVKELQEELNISKSSKVNSSQSDPTSEKPDGGNAEISKDLVEKIKQENKLLSVEEAQKLAKESSEWATSELAKKHEASLNASIDQAKRETEMRAKLQVQMAERKAVLLLKRVNELESILKSRSQNATIPNSISSPIQPLNVVNPIHSAEKRVINVPSNTDTGNLLKSQPFIGSSNPNPLATNNSTIQQSAADVPSPLPSTSASSPAPSLGIAELRKSFLKAQQSVKMSPEPKSLKRTISQTNIESKNQDEENKLTKK</sequence>
<feature type="compositionally biased region" description="Polar residues" evidence="5">
    <location>
        <begin position="2107"/>
        <end position="2133"/>
    </location>
</feature>
<evidence type="ECO:0000256" key="4">
    <source>
        <dbReference type="SAM" id="Coils"/>
    </source>
</evidence>
<feature type="domain" description="NUA/TPR/MLP1-2-like" evidence="7">
    <location>
        <begin position="547"/>
        <end position="643"/>
    </location>
</feature>
<dbReference type="Proteomes" id="UP000187429">
    <property type="component" value="Unassembled WGS sequence"/>
</dbReference>
<keyword evidence="3" id="KW-0539">Nucleus</keyword>
<evidence type="ECO:0000256" key="1">
    <source>
        <dbReference type="ARBA" id="ARBA00004123"/>
    </source>
</evidence>
<feature type="compositionally biased region" description="Low complexity" evidence="5">
    <location>
        <begin position="1955"/>
        <end position="1965"/>
    </location>
</feature>
<feature type="compositionally biased region" description="Basic and acidic residues" evidence="5">
    <location>
        <begin position="2189"/>
        <end position="2200"/>
    </location>
</feature>
<feature type="compositionally biased region" description="Low complexity" evidence="5">
    <location>
        <begin position="1441"/>
        <end position="1454"/>
    </location>
</feature>
<feature type="region of interest" description="Disordered" evidence="5">
    <location>
        <begin position="1436"/>
        <end position="1458"/>
    </location>
</feature>
<feature type="compositionally biased region" description="Low complexity" evidence="5">
    <location>
        <begin position="2141"/>
        <end position="2151"/>
    </location>
</feature>
<feature type="region of interest" description="Disordered" evidence="5">
    <location>
        <begin position="692"/>
        <end position="724"/>
    </location>
</feature>
<dbReference type="GO" id="GO:0017056">
    <property type="term" value="F:structural constituent of nuclear pore"/>
    <property type="evidence" value="ECO:0007669"/>
    <property type="project" value="TreeGrafter"/>
</dbReference>
<feature type="compositionally biased region" description="Low complexity" evidence="5">
    <location>
        <begin position="1638"/>
        <end position="1648"/>
    </location>
</feature>